<dbReference type="EMBL" id="CP059319">
    <property type="protein sequence ID" value="QTH23982.1"/>
    <property type="molecule type" value="Genomic_DNA"/>
</dbReference>
<dbReference type="InterPro" id="IPR048350">
    <property type="entry name" value="S-Me-THD-like_C"/>
</dbReference>
<organism evidence="3 4">
    <name type="scientific">Rhizorhabdus wittichii</name>
    <dbReference type="NCBI Taxonomy" id="160791"/>
    <lineage>
        <taxon>Bacteria</taxon>
        <taxon>Pseudomonadati</taxon>
        <taxon>Pseudomonadota</taxon>
        <taxon>Alphaproteobacteria</taxon>
        <taxon>Sphingomonadales</taxon>
        <taxon>Sphingomonadaceae</taxon>
        <taxon>Rhizorhabdus</taxon>
    </lineage>
</organism>
<dbReference type="Gene3D" id="2.40.390.10">
    <property type="entry name" value="CV3147-like"/>
    <property type="match status" value="1"/>
</dbReference>
<accession>A0A975HG20</accession>
<dbReference type="Pfam" id="PF06032">
    <property type="entry name" value="S-Me-THD_N"/>
    <property type="match status" value="1"/>
</dbReference>
<proteinExistence type="predicted"/>
<name>A0A975HG20_9SPHN</name>
<dbReference type="InterPro" id="IPR027479">
    <property type="entry name" value="S-Me-THD_N_sf"/>
</dbReference>
<evidence type="ECO:0000259" key="2">
    <source>
        <dbReference type="Pfam" id="PF20906"/>
    </source>
</evidence>
<dbReference type="InterPro" id="IPR024071">
    <property type="entry name" value="S-Me-THD_C_sf"/>
</dbReference>
<reference evidence="3" key="1">
    <citation type="submission" date="2020-07" db="EMBL/GenBank/DDBJ databases">
        <authorList>
            <person name="Camacho E."/>
        </authorList>
    </citation>
    <scope>NUCLEOTIDE SEQUENCE</scope>
    <source>
        <strain evidence="3">MPO218</strain>
    </source>
</reference>
<evidence type="ECO:0000313" key="3">
    <source>
        <dbReference type="EMBL" id="QTH23982.1"/>
    </source>
</evidence>
<dbReference type="AlphaFoldDB" id="A0A975HG20"/>
<feature type="domain" description="S-Me-THD N-terminal" evidence="1">
    <location>
        <begin position="7"/>
        <end position="162"/>
    </location>
</feature>
<dbReference type="Proteomes" id="UP000664914">
    <property type="component" value="Chromosome"/>
</dbReference>
<dbReference type="RefSeq" id="WP_208634105.1">
    <property type="nucleotide sequence ID" value="NZ_CP059319.1"/>
</dbReference>
<feature type="domain" description="S-Me-THD-like C-terminal" evidence="2">
    <location>
        <begin position="166"/>
        <end position="358"/>
    </location>
</feature>
<dbReference type="Pfam" id="PF20906">
    <property type="entry name" value="S-Me-THD_C"/>
    <property type="match status" value="1"/>
</dbReference>
<gene>
    <name evidence="3" type="ORF">HRJ34_10985</name>
</gene>
<protein>
    <submittedName>
        <fullName evidence="3">DUF917 domain-containing protein</fullName>
    </submittedName>
</protein>
<dbReference type="Gene3D" id="3.40.1610.10">
    <property type="entry name" value="CV3147-like domain"/>
    <property type="match status" value="1"/>
</dbReference>
<dbReference type="SUPFAM" id="SSF160991">
    <property type="entry name" value="CV3147-like"/>
    <property type="match status" value="1"/>
</dbReference>
<reference evidence="3" key="2">
    <citation type="submission" date="2021-04" db="EMBL/GenBank/DDBJ databases">
        <title>Isolation and genomic analysis of the ibuprofen-degrading bacterium Sphingomonas strain MPO218.</title>
        <authorList>
            <person name="Aulestia M."/>
            <person name="Flores A."/>
            <person name="Mangas E.L."/>
            <person name="Perez-Pulido A.J."/>
            <person name="Santero E."/>
            <person name="Camacho E.M."/>
        </authorList>
    </citation>
    <scope>NUCLEOTIDE SEQUENCE</scope>
    <source>
        <strain evidence="3">MPO218</strain>
    </source>
</reference>
<dbReference type="InterPro" id="IPR010318">
    <property type="entry name" value="S-Me-THD_N"/>
</dbReference>
<sequence>MKIDVKDLGPLSLGAAILGTGGGGDPYIGRLALQHLIERTGMPTVIGLDDLDDDAFVITVGMSGSPSVMLEKLVDHSFGDAALRRFERLVGRRADAIMPVEIGGLNSLIPLMTSCLTRLPVIDGDGMGRAFPTLDRTSFGIAGISAFPVVTINERAEVAIVEASSHERGERIARSALVAMGASGSCAFYPMTGREAKQTAVRGTLSLALALGRAVETARAAKADPFQAILDVAAAANPPIEGRILFSGKINDIVRQTVGGYNIGSGTLSSIEGDGEASFSFQNEFTHIRSGERLLAVVPDLISFLDSETAHPVTCETIRYGQRITVMGFSAAPHFRTPDGLATTGPASFGLADDYVPIELLNPVAEGRATLSA</sequence>
<evidence type="ECO:0000313" key="4">
    <source>
        <dbReference type="Proteomes" id="UP000664914"/>
    </source>
</evidence>
<evidence type="ECO:0000259" key="1">
    <source>
        <dbReference type="Pfam" id="PF06032"/>
    </source>
</evidence>